<sequence>MKFLLLIHNTADGDEVLEAALGRPDDRDSTHAGVVAELAASGELLQISALEYDRTLVRRTESGPTAITDGPFTESREIVGGFYLIDVGGLDRAVEIAGRLEEARFAPVEVRALASDG</sequence>
<name>A0ABP8E0W8_9MICO</name>
<evidence type="ECO:0000313" key="3">
    <source>
        <dbReference type="EMBL" id="GAA4265845.1"/>
    </source>
</evidence>
<comment type="caution">
    <text evidence="3">The sequence shown here is derived from an EMBL/GenBank/DDBJ whole genome shotgun (WGS) entry which is preliminary data.</text>
</comment>
<accession>A0ABP8E0W8</accession>
<evidence type="ECO:0000259" key="2">
    <source>
        <dbReference type="Pfam" id="PF03795"/>
    </source>
</evidence>
<keyword evidence="4" id="KW-1185">Reference proteome</keyword>
<reference evidence="4" key="1">
    <citation type="journal article" date="2019" name="Int. J. Syst. Evol. Microbiol.">
        <title>The Global Catalogue of Microorganisms (GCM) 10K type strain sequencing project: providing services to taxonomists for standard genome sequencing and annotation.</title>
        <authorList>
            <consortium name="The Broad Institute Genomics Platform"/>
            <consortium name="The Broad Institute Genome Sequencing Center for Infectious Disease"/>
            <person name="Wu L."/>
            <person name="Ma J."/>
        </authorList>
    </citation>
    <scope>NUCLEOTIDE SEQUENCE [LARGE SCALE GENOMIC DNA]</scope>
    <source>
        <strain evidence="4">JCM 17442</strain>
    </source>
</reference>
<dbReference type="InterPro" id="IPR011008">
    <property type="entry name" value="Dimeric_a/b-barrel"/>
</dbReference>
<dbReference type="RefSeq" id="WP_344794558.1">
    <property type="nucleotide sequence ID" value="NZ_BAABAU010000001.1"/>
</dbReference>
<feature type="domain" description="YCII-related" evidence="2">
    <location>
        <begin position="17"/>
        <end position="104"/>
    </location>
</feature>
<evidence type="ECO:0000256" key="1">
    <source>
        <dbReference type="ARBA" id="ARBA00007689"/>
    </source>
</evidence>
<dbReference type="SUPFAM" id="SSF54909">
    <property type="entry name" value="Dimeric alpha+beta barrel"/>
    <property type="match status" value="1"/>
</dbReference>
<dbReference type="Gene3D" id="3.30.70.1060">
    <property type="entry name" value="Dimeric alpha+beta barrel"/>
    <property type="match status" value="1"/>
</dbReference>
<dbReference type="EMBL" id="BAABAU010000001">
    <property type="protein sequence ID" value="GAA4265845.1"/>
    <property type="molecule type" value="Genomic_DNA"/>
</dbReference>
<dbReference type="InterPro" id="IPR005545">
    <property type="entry name" value="YCII"/>
</dbReference>
<organism evidence="3 4">
    <name type="scientific">Frondihabitans peucedani</name>
    <dbReference type="NCBI Taxonomy" id="598626"/>
    <lineage>
        <taxon>Bacteria</taxon>
        <taxon>Bacillati</taxon>
        <taxon>Actinomycetota</taxon>
        <taxon>Actinomycetes</taxon>
        <taxon>Micrococcales</taxon>
        <taxon>Microbacteriaceae</taxon>
        <taxon>Frondihabitans</taxon>
    </lineage>
</organism>
<gene>
    <name evidence="3" type="ORF">GCM10022256_14570</name>
</gene>
<dbReference type="Pfam" id="PF03795">
    <property type="entry name" value="YCII"/>
    <property type="match status" value="1"/>
</dbReference>
<protein>
    <submittedName>
        <fullName evidence="3">YciI family protein</fullName>
    </submittedName>
</protein>
<evidence type="ECO:0000313" key="4">
    <source>
        <dbReference type="Proteomes" id="UP001501594"/>
    </source>
</evidence>
<dbReference type="PANTHER" id="PTHR35174:SF3">
    <property type="entry name" value="BLL7171 PROTEIN"/>
    <property type="match status" value="1"/>
</dbReference>
<dbReference type="Proteomes" id="UP001501594">
    <property type="component" value="Unassembled WGS sequence"/>
</dbReference>
<proteinExistence type="inferred from homology"/>
<comment type="similarity">
    <text evidence="1">Belongs to the YciI family.</text>
</comment>
<dbReference type="PANTHER" id="PTHR35174">
    <property type="entry name" value="BLL7171 PROTEIN-RELATED"/>
    <property type="match status" value="1"/>
</dbReference>